<sequence>MSSRMMIPLKLRMIACFGGHEHQLPLGYNGDTLEHPLVETAQLFPVIQTKLYTWQWVMLVLFNLFHFSRHSIQTGLPVAWAAGSVHTLLYWCSRKSGAFLKDLLGLCSFTCGPFPYNSHVFLFSGKKRVHIYSFCVTWSLS</sequence>
<dbReference type="Proteomes" id="UP001345963">
    <property type="component" value="Unassembled WGS sequence"/>
</dbReference>
<name>A0ABU7C7A8_9TELE</name>
<proteinExistence type="predicted"/>
<organism evidence="1 2">
    <name type="scientific">Ataeniobius toweri</name>
    <dbReference type="NCBI Taxonomy" id="208326"/>
    <lineage>
        <taxon>Eukaryota</taxon>
        <taxon>Metazoa</taxon>
        <taxon>Chordata</taxon>
        <taxon>Craniata</taxon>
        <taxon>Vertebrata</taxon>
        <taxon>Euteleostomi</taxon>
        <taxon>Actinopterygii</taxon>
        <taxon>Neopterygii</taxon>
        <taxon>Teleostei</taxon>
        <taxon>Neoteleostei</taxon>
        <taxon>Acanthomorphata</taxon>
        <taxon>Ovalentaria</taxon>
        <taxon>Atherinomorphae</taxon>
        <taxon>Cyprinodontiformes</taxon>
        <taxon>Goodeidae</taxon>
        <taxon>Ataeniobius</taxon>
    </lineage>
</organism>
<accession>A0ABU7C7A8</accession>
<evidence type="ECO:0000313" key="1">
    <source>
        <dbReference type="EMBL" id="MED6258611.1"/>
    </source>
</evidence>
<gene>
    <name evidence="1" type="ORF">ATANTOWER_009772</name>
</gene>
<comment type="caution">
    <text evidence="1">The sequence shown here is derived from an EMBL/GenBank/DDBJ whole genome shotgun (WGS) entry which is preliminary data.</text>
</comment>
<evidence type="ECO:0000313" key="2">
    <source>
        <dbReference type="Proteomes" id="UP001345963"/>
    </source>
</evidence>
<reference evidence="1 2" key="1">
    <citation type="submission" date="2021-07" db="EMBL/GenBank/DDBJ databases">
        <authorList>
            <person name="Palmer J.M."/>
        </authorList>
    </citation>
    <scope>NUCLEOTIDE SEQUENCE [LARGE SCALE GENOMIC DNA]</scope>
    <source>
        <strain evidence="1 2">AT_MEX2019</strain>
        <tissue evidence="1">Muscle</tissue>
    </source>
</reference>
<protein>
    <submittedName>
        <fullName evidence="1">Uncharacterized protein</fullName>
    </submittedName>
</protein>
<keyword evidence="2" id="KW-1185">Reference proteome</keyword>
<dbReference type="EMBL" id="JAHUTI010080886">
    <property type="protein sequence ID" value="MED6258611.1"/>
    <property type="molecule type" value="Genomic_DNA"/>
</dbReference>